<dbReference type="Gene3D" id="1.10.238.20">
    <property type="entry name" value="Pheromone/general odorant binding protein domain"/>
    <property type="match status" value="1"/>
</dbReference>
<name>A0A889XL27_9NEOP</name>
<feature type="signal peptide" evidence="4">
    <location>
        <begin position="1"/>
        <end position="30"/>
    </location>
</feature>
<dbReference type="EMBL" id="MT380352">
    <property type="protein sequence ID" value="QRF70942.1"/>
    <property type="molecule type" value="mRNA"/>
</dbReference>
<keyword evidence="4" id="KW-0732">Signal</keyword>
<dbReference type="SMART" id="SM00708">
    <property type="entry name" value="PhBP"/>
    <property type="match status" value="1"/>
</dbReference>
<dbReference type="GO" id="GO:0005549">
    <property type="term" value="F:odorant binding"/>
    <property type="evidence" value="ECO:0007669"/>
    <property type="project" value="InterPro"/>
</dbReference>
<reference evidence="5" key="1">
    <citation type="journal article" name="PLoS ONE">
        <title>Identification of chemosensory genes from the antennal transcriptome of Semiothisa cinerearia.</title>
        <authorList>
            <person name="Liu P."/>
            <person name="Zhang X."/>
            <person name="Meng R."/>
            <person name="Liu C."/>
            <person name="Li M."/>
            <person name="Zhang T."/>
        </authorList>
    </citation>
    <scope>NUCLEOTIDE SEQUENCE</scope>
</reference>
<dbReference type="InterPro" id="IPR006170">
    <property type="entry name" value="PBP/GOBP"/>
</dbReference>
<protein>
    <submittedName>
        <fullName evidence="5">Pheromone binding protein</fullName>
    </submittedName>
</protein>
<feature type="chain" id="PRO_5032723375" evidence="4">
    <location>
        <begin position="31"/>
        <end position="172"/>
    </location>
</feature>
<dbReference type="SUPFAM" id="SSF47565">
    <property type="entry name" value="Insect pheromone/odorant-binding proteins"/>
    <property type="match status" value="1"/>
</dbReference>
<keyword evidence="2" id="KW-0813">Transport</keyword>
<proteinExistence type="evidence at transcript level"/>
<evidence type="ECO:0000256" key="2">
    <source>
        <dbReference type="ARBA" id="ARBA00022448"/>
    </source>
</evidence>
<keyword evidence="3" id="KW-1015">Disulfide bond</keyword>
<comment type="similarity">
    <text evidence="1">Belongs to the PBP/GOBP family.</text>
</comment>
<feature type="disulfide bond" evidence="3">
    <location>
        <begin position="49"/>
        <end position="84"/>
    </location>
</feature>
<evidence type="ECO:0000256" key="3">
    <source>
        <dbReference type="PIRSR" id="PIRSR015604-1"/>
    </source>
</evidence>
<dbReference type="PIRSF" id="PIRSF015604">
    <property type="entry name" value="Odorant/phero_bd"/>
    <property type="match status" value="1"/>
</dbReference>
<organism evidence="5">
    <name type="scientific">Semiothisa cinerearia</name>
    <dbReference type="NCBI Taxonomy" id="2249628"/>
    <lineage>
        <taxon>Eukaryota</taxon>
        <taxon>Metazoa</taxon>
        <taxon>Ecdysozoa</taxon>
        <taxon>Arthropoda</taxon>
        <taxon>Hexapoda</taxon>
        <taxon>Insecta</taxon>
        <taxon>Pterygota</taxon>
        <taxon>Neoptera</taxon>
        <taxon>Endopterygota</taxon>
        <taxon>Lepidoptera</taxon>
        <taxon>Glossata</taxon>
        <taxon>Ditrysia</taxon>
        <taxon>Geometroidea</taxon>
        <taxon>Geometridae</taxon>
        <taxon>Ennominae</taxon>
        <taxon>Semiothisa</taxon>
    </lineage>
</organism>
<dbReference type="CDD" id="cd23992">
    <property type="entry name" value="PBP_GOBP"/>
    <property type="match status" value="1"/>
</dbReference>
<evidence type="ECO:0000256" key="1">
    <source>
        <dbReference type="ARBA" id="ARBA00008098"/>
    </source>
</evidence>
<dbReference type="Pfam" id="PF01395">
    <property type="entry name" value="PBP_GOBP"/>
    <property type="match status" value="1"/>
</dbReference>
<feature type="disulfide bond" evidence="3">
    <location>
        <begin position="127"/>
        <end position="147"/>
    </location>
</feature>
<evidence type="ECO:0000256" key="4">
    <source>
        <dbReference type="SAM" id="SignalP"/>
    </source>
</evidence>
<dbReference type="PRINTS" id="PR00484">
    <property type="entry name" value="PBPGOBP"/>
</dbReference>
<dbReference type="InterPro" id="IPR036728">
    <property type="entry name" value="PBP_GOBP_sf"/>
</dbReference>
<accession>A0A889XL27</accession>
<feature type="disulfide bond" evidence="3">
    <location>
        <begin position="80"/>
        <end position="138"/>
    </location>
</feature>
<dbReference type="InterPro" id="IPR006072">
    <property type="entry name" value="Odorant/phero-bd_Lep"/>
</dbReference>
<sequence>MGDKVKNNNGKVDKITLFFVALAIVSSVDCSQNVMQEMTLNFGKALSECKKELSLPDTVFEDFYNFWKEGYELKHRQTGCAIHCLSSKLDLVDPDGNLHHGNAHEFARKHGADATMAQTLVDTIHSCEKSTPDNSDICLKILDVAKCFKVEIHKMNWAPNMDVVIGEVLAEL</sequence>
<dbReference type="AlphaFoldDB" id="A0A889XL27"/>
<gene>
    <name evidence="5" type="primary">PBP2</name>
</gene>
<evidence type="ECO:0000313" key="5">
    <source>
        <dbReference type="EMBL" id="QRF70942.1"/>
    </source>
</evidence>